<evidence type="ECO:0000256" key="1">
    <source>
        <dbReference type="ARBA" id="ARBA00044166"/>
    </source>
</evidence>
<dbReference type="SUPFAM" id="SSF88713">
    <property type="entry name" value="Glycoside hydrolase/deacetylase"/>
    <property type="match status" value="1"/>
</dbReference>
<dbReference type="InterPro" id="IPR011330">
    <property type="entry name" value="Glyco_hydro/deAcase_b/a-brl"/>
</dbReference>
<dbReference type="STRING" id="7868.ENSCMIP00000011339"/>
<feature type="domain" description="Glycoside hydrolase family 38 N-terminal" evidence="5">
    <location>
        <begin position="28"/>
        <end position="52"/>
    </location>
</feature>
<dbReference type="InterPro" id="IPR050843">
    <property type="entry name" value="Glycosyl_Hydrlase_38"/>
</dbReference>
<dbReference type="Gene3D" id="3.20.110.10">
    <property type="entry name" value="Glycoside hydrolase 38, N terminal domain"/>
    <property type="match status" value="3"/>
</dbReference>
<reference evidence="6" key="5">
    <citation type="submission" date="2025-09" db="UniProtKB">
        <authorList>
            <consortium name="Ensembl"/>
        </authorList>
    </citation>
    <scope>IDENTIFICATION</scope>
</reference>
<evidence type="ECO:0000313" key="6">
    <source>
        <dbReference type="Ensembl" id="ENSCMIP00000011339.1"/>
    </source>
</evidence>
<proteinExistence type="predicted"/>
<accession>A0A4W3HPX8</accession>
<evidence type="ECO:0000259" key="5">
    <source>
        <dbReference type="Pfam" id="PF01074"/>
    </source>
</evidence>
<dbReference type="InterPro" id="IPR000602">
    <property type="entry name" value="Glyco_hydro_38_N"/>
</dbReference>
<keyword evidence="7" id="KW-1185">Reference proteome</keyword>
<dbReference type="Ensembl" id="ENSCMIT00000011620.1">
    <property type="protein sequence ID" value="ENSCMIP00000011339.1"/>
    <property type="gene ID" value="ENSCMIG00000005897.1"/>
</dbReference>
<name>A0A4W3HPX8_CALMI</name>
<dbReference type="GO" id="GO:0006013">
    <property type="term" value="P:mannose metabolic process"/>
    <property type="evidence" value="ECO:0007669"/>
    <property type="project" value="InterPro"/>
</dbReference>
<dbReference type="GeneTree" id="ENSGT01030000234638"/>
<dbReference type="AlphaFoldDB" id="A0A4W3HPX8"/>
<dbReference type="PANTHER" id="PTHR11607">
    <property type="entry name" value="ALPHA-MANNOSIDASE"/>
    <property type="match status" value="1"/>
</dbReference>
<dbReference type="GO" id="GO:0005764">
    <property type="term" value="C:lysosome"/>
    <property type="evidence" value="ECO:0007669"/>
    <property type="project" value="TreeGrafter"/>
</dbReference>
<reference evidence="7" key="1">
    <citation type="journal article" date="2006" name="Science">
        <title>Ancient noncoding elements conserved in the human genome.</title>
        <authorList>
            <person name="Venkatesh B."/>
            <person name="Kirkness E.F."/>
            <person name="Loh Y.H."/>
            <person name="Halpern A.L."/>
            <person name="Lee A.P."/>
            <person name="Johnson J."/>
            <person name="Dandona N."/>
            <person name="Viswanathan L.D."/>
            <person name="Tay A."/>
            <person name="Venter J.C."/>
            <person name="Strausberg R.L."/>
            <person name="Brenner S."/>
        </authorList>
    </citation>
    <scope>NUCLEOTIDE SEQUENCE [LARGE SCALE GENOMIC DNA]</scope>
</reference>
<evidence type="ECO:0000256" key="4">
    <source>
        <dbReference type="ARBA" id="ARBA00044360"/>
    </source>
</evidence>
<feature type="domain" description="Glycoside hydrolase family 38 N-terminal" evidence="5">
    <location>
        <begin position="111"/>
        <end position="177"/>
    </location>
</feature>
<reference evidence="7" key="2">
    <citation type="journal article" date="2007" name="PLoS Biol.">
        <title>Survey sequencing and comparative analysis of the elephant shark (Callorhinchus milii) genome.</title>
        <authorList>
            <person name="Venkatesh B."/>
            <person name="Kirkness E.F."/>
            <person name="Loh Y.H."/>
            <person name="Halpern A.L."/>
            <person name="Lee A.P."/>
            <person name="Johnson J."/>
            <person name="Dandona N."/>
            <person name="Viswanathan L.D."/>
            <person name="Tay A."/>
            <person name="Venter J.C."/>
            <person name="Strausberg R.L."/>
            <person name="Brenner S."/>
        </authorList>
    </citation>
    <scope>NUCLEOTIDE SEQUENCE [LARGE SCALE GENOMIC DNA]</scope>
</reference>
<dbReference type="InterPro" id="IPR027291">
    <property type="entry name" value="Glyco_hydro_38_N_sf"/>
</dbReference>
<sequence>PSRHLPPSLPPSAPSRPSCPVTRPGMLNVHLVPHTHDDVGWLKTVDQYFYGGECGQHLPQCQLNICLSCVRGLCVVTGRREGAFGGMGWEWGERGRGERVRFLSLTSLSCAAGRLEFINGGWCMNDEGSTHYNAMIDQMSLGFQFLNETFGECGRPRVAWHIDPFGHSREQASLFAQVREVGEGVQIPDLALYKCNVVVVVVVPPALSSVLSSCPQAKSYRTNHIIMTMGSDFQFENAHMWYSNMDKLIKYVNTKVSTLCVSL</sequence>
<dbReference type="InParanoid" id="A0A4W3HPX8"/>
<organism evidence="6 7">
    <name type="scientific">Callorhinchus milii</name>
    <name type="common">Ghost shark</name>
    <dbReference type="NCBI Taxonomy" id="7868"/>
    <lineage>
        <taxon>Eukaryota</taxon>
        <taxon>Metazoa</taxon>
        <taxon>Chordata</taxon>
        <taxon>Craniata</taxon>
        <taxon>Vertebrata</taxon>
        <taxon>Chondrichthyes</taxon>
        <taxon>Holocephali</taxon>
        <taxon>Chimaeriformes</taxon>
        <taxon>Callorhinchidae</taxon>
        <taxon>Callorhinchus</taxon>
    </lineage>
</organism>
<dbReference type="GO" id="GO:0004559">
    <property type="term" value="F:alpha-mannosidase activity"/>
    <property type="evidence" value="ECO:0007669"/>
    <property type="project" value="InterPro"/>
</dbReference>
<reference evidence="7" key="3">
    <citation type="journal article" date="2014" name="Nature">
        <title>Elephant shark genome provides unique insights into gnathostome evolution.</title>
        <authorList>
            <consortium name="International Elephant Shark Genome Sequencing Consortium"/>
            <person name="Venkatesh B."/>
            <person name="Lee A.P."/>
            <person name="Ravi V."/>
            <person name="Maurya A.K."/>
            <person name="Lian M.M."/>
            <person name="Swann J.B."/>
            <person name="Ohta Y."/>
            <person name="Flajnik M.F."/>
            <person name="Sutoh Y."/>
            <person name="Kasahara M."/>
            <person name="Hoon S."/>
            <person name="Gangu V."/>
            <person name="Roy S.W."/>
            <person name="Irimia M."/>
            <person name="Korzh V."/>
            <person name="Kondrychyn I."/>
            <person name="Lim Z.W."/>
            <person name="Tay B.H."/>
            <person name="Tohari S."/>
            <person name="Kong K.W."/>
            <person name="Ho S."/>
            <person name="Lorente-Galdos B."/>
            <person name="Quilez J."/>
            <person name="Marques-Bonet T."/>
            <person name="Raney B.J."/>
            <person name="Ingham P.W."/>
            <person name="Tay A."/>
            <person name="Hillier L.W."/>
            <person name="Minx P."/>
            <person name="Boehm T."/>
            <person name="Wilson R.K."/>
            <person name="Brenner S."/>
            <person name="Warren W.C."/>
        </authorList>
    </citation>
    <scope>NUCLEOTIDE SEQUENCE [LARGE SCALE GENOMIC DNA]</scope>
</reference>
<dbReference type="Proteomes" id="UP000314986">
    <property type="component" value="Unassembled WGS sequence"/>
</dbReference>
<reference evidence="6" key="4">
    <citation type="submission" date="2025-08" db="UniProtKB">
        <authorList>
            <consortium name="Ensembl"/>
        </authorList>
    </citation>
    <scope>IDENTIFICATION</scope>
</reference>
<dbReference type="PANTHER" id="PTHR11607:SF3">
    <property type="entry name" value="LYSOSOMAL ALPHA-MANNOSIDASE"/>
    <property type="match status" value="1"/>
</dbReference>
<protein>
    <recommendedName>
        <fullName evidence="1">Lysosomal alpha-mannosidase</fullName>
    </recommendedName>
    <alternativeName>
        <fullName evidence="3">Lysosomal acid alpha-mannosidase</fullName>
    </alternativeName>
    <alternativeName>
        <fullName evidence="2">Mannosidase alpha class 2B member 1</fullName>
    </alternativeName>
    <alternativeName>
        <fullName evidence="4">Mannosidase alpha-B</fullName>
    </alternativeName>
</protein>
<evidence type="ECO:0000313" key="7">
    <source>
        <dbReference type="Proteomes" id="UP000314986"/>
    </source>
</evidence>
<evidence type="ECO:0000256" key="3">
    <source>
        <dbReference type="ARBA" id="ARBA00044241"/>
    </source>
</evidence>
<evidence type="ECO:0000256" key="2">
    <source>
        <dbReference type="ARBA" id="ARBA00044220"/>
    </source>
</evidence>
<dbReference type="Pfam" id="PF01074">
    <property type="entry name" value="Glyco_hydro_38N"/>
    <property type="match status" value="2"/>
</dbReference>
<dbReference type="OMA" id="ELWQDPK"/>